<accession>A0A834YPN3</accession>
<keyword evidence="3" id="KW-0808">Transferase</keyword>
<evidence type="ECO:0000256" key="1">
    <source>
        <dbReference type="ARBA" id="ARBA00004323"/>
    </source>
</evidence>
<comment type="subcellular location">
    <subcellularLocation>
        <location evidence="1">Golgi apparatus membrane</location>
        <topology evidence="1">Single-pass type II membrane protein</topology>
    </subcellularLocation>
</comment>
<dbReference type="AlphaFoldDB" id="A0A834YPN3"/>
<proteinExistence type="inferred from homology"/>
<dbReference type="GO" id="GO:0000139">
    <property type="term" value="C:Golgi membrane"/>
    <property type="evidence" value="ECO:0007669"/>
    <property type="project" value="UniProtKB-SubCell"/>
</dbReference>
<dbReference type="PANTHER" id="PTHR11062:SF124">
    <property type="entry name" value="XYLOGALACTURONAN BETA-1,3-XYLOSYLTRANSFERASE"/>
    <property type="match status" value="1"/>
</dbReference>
<evidence type="ECO:0000256" key="3">
    <source>
        <dbReference type="ARBA" id="ARBA00022676"/>
    </source>
</evidence>
<dbReference type="InterPro" id="IPR004263">
    <property type="entry name" value="Exostosin"/>
</dbReference>
<dbReference type="InterPro" id="IPR040911">
    <property type="entry name" value="Exostosin_GT47"/>
</dbReference>
<dbReference type="Proteomes" id="UP000655225">
    <property type="component" value="Unassembled WGS sequence"/>
</dbReference>
<dbReference type="SUPFAM" id="SSF53756">
    <property type="entry name" value="UDP-Glycosyltransferase/glycogen phosphorylase"/>
    <property type="match status" value="1"/>
</dbReference>
<reference evidence="7 8" key="1">
    <citation type="submission" date="2020-04" db="EMBL/GenBank/DDBJ databases">
        <title>Plant Genome Project.</title>
        <authorList>
            <person name="Zhang R.-G."/>
        </authorList>
    </citation>
    <scope>NUCLEOTIDE SEQUENCE [LARGE SCALE GENOMIC DNA]</scope>
    <source>
        <strain evidence="7">YNK0</strain>
        <tissue evidence="7">Leaf</tissue>
    </source>
</reference>
<feature type="domain" description="Exostosin GT47" evidence="6">
    <location>
        <begin position="212"/>
        <end position="494"/>
    </location>
</feature>
<gene>
    <name evidence="7" type="ORF">HHK36_021390</name>
</gene>
<dbReference type="GO" id="GO:0016757">
    <property type="term" value="F:glycosyltransferase activity"/>
    <property type="evidence" value="ECO:0007669"/>
    <property type="project" value="UniProtKB-KW"/>
</dbReference>
<keyword evidence="4" id="KW-0812">Transmembrane</keyword>
<dbReference type="PANTHER" id="PTHR11062">
    <property type="entry name" value="EXOSTOSIN HEPARAN SULFATE GLYCOSYLTRANSFERASE -RELATED"/>
    <property type="match status" value="1"/>
</dbReference>
<keyword evidence="8" id="KW-1185">Reference proteome</keyword>
<evidence type="ECO:0000313" key="7">
    <source>
        <dbReference type="EMBL" id="KAF8393149.1"/>
    </source>
</evidence>
<organism evidence="7 8">
    <name type="scientific">Tetracentron sinense</name>
    <name type="common">Spur-leaf</name>
    <dbReference type="NCBI Taxonomy" id="13715"/>
    <lineage>
        <taxon>Eukaryota</taxon>
        <taxon>Viridiplantae</taxon>
        <taxon>Streptophyta</taxon>
        <taxon>Embryophyta</taxon>
        <taxon>Tracheophyta</taxon>
        <taxon>Spermatophyta</taxon>
        <taxon>Magnoliopsida</taxon>
        <taxon>Trochodendrales</taxon>
        <taxon>Trochodendraceae</taxon>
        <taxon>Tetracentron</taxon>
    </lineage>
</organism>
<dbReference type="OrthoDB" id="1924787at2759"/>
<evidence type="ECO:0000256" key="5">
    <source>
        <dbReference type="ARBA" id="ARBA00023034"/>
    </source>
</evidence>
<evidence type="ECO:0000259" key="6">
    <source>
        <dbReference type="Pfam" id="PF03016"/>
    </source>
</evidence>
<evidence type="ECO:0000256" key="4">
    <source>
        <dbReference type="ARBA" id="ARBA00022968"/>
    </source>
</evidence>
<evidence type="ECO:0000313" key="8">
    <source>
        <dbReference type="Proteomes" id="UP000655225"/>
    </source>
</evidence>
<dbReference type="Gene3D" id="3.40.50.2000">
    <property type="entry name" value="Glycogen Phosphorylase B"/>
    <property type="match status" value="1"/>
</dbReference>
<comment type="caution">
    <text evidence="7">The sequence shown here is derived from an EMBL/GenBank/DDBJ whole genome shotgun (WGS) entry which is preliminary data.</text>
</comment>
<evidence type="ECO:0000256" key="2">
    <source>
        <dbReference type="ARBA" id="ARBA00010271"/>
    </source>
</evidence>
<dbReference type="EMBL" id="JABCRI010000015">
    <property type="protein sequence ID" value="KAF8393149.1"/>
    <property type="molecule type" value="Genomic_DNA"/>
</dbReference>
<comment type="similarity">
    <text evidence="2">Belongs to the glycosyltransferase 47 family.</text>
</comment>
<dbReference type="Pfam" id="PF03016">
    <property type="entry name" value="Exostosin_GT47"/>
    <property type="match status" value="1"/>
</dbReference>
<sequence length="545" mass="61761">MKISINGSLIPFFPAVLLLLLFLYLSPFDPHHFSSIVLFSSSSSPFNHSHQLPLVSPAPLEDFSNGFLSNTSTTSSNQLPVVSPASPPAPVEDFSNGFLSNTSTRITSSNQFPLVSPASPPVPVEDFSNGFVSNTSTSSSSSAITATDTNVRKQKDSSFEIRIEKDLARARAAIRDAVHWRNYTSYKEENFIPRGSIYRNPYAFHQSHIEMEKTFKVWTYREGEPPLVHDGPINNIYSMEGQFIDEMDSGKNPFTTHHPDEAHAFFLPFSVVNVVRFIYKPVTTYSRERLQRFVTDYIGVVSNKYPYWNRSSGADHFMVSCHDWAPDVIDANPELFKNFIRVLCNANTSEGFQPIKDVTLPEIYLPVGKLGPVHLGQAPNKRSILAFFAGGAHGYIRQALFKYWKENDNEVLVHQYLPKGLNYTKLMGQSKFCLCPSGYEVASPRVVEAIYAGCVPVIISDHYVLPFSDVLNWSKFSVQIPVERIPEIKTILQGISKDKYLRMQKRVMKVQRHFVLNRLAQRFDVIHMVLHSVWLRRLDLKLLPS</sequence>
<dbReference type="OMA" id="HSDYEPI"/>
<name>A0A834YPN3_TETSI</name>
<keyword evidence="3" id="KW-0328">Glycosyltransferase</keyword>
<protein>
    <recommendedName>
        <fullName evidence="6">Exostosin GT47 domain-containing protein</fullName>
    </recommendedName>
</protein>
<keyword evidence="4" id="KW-0735">Signal-anchor</keyword>
<keyword evidence="5" id="KW-0333">Golgi apparatus</keyword>